<proteinExistence type="predicted"/>
<evidence type="ECO:0000313" key="1">
    <source>
        <dbReference type="EMBL" id="CAI9266469.1"/>
    </source>
</evidence>
<protein>
    <submittedName>
        <fullName evidence="1">Uncharacterized protein</fullName>
    </submittedName>
</protein>
<sequence length="144" mass="15529">MVSIPMSSSLSLLLHRGGGGRRGGKSGRDGGAFHLVVTLLSTLINNDEVASTAHSFLEANSGVDVCQKILQIWDSRLKPSTQVVLAVASEMKKLQKHKDHLRINLTKAEEEVIVLCDENILDKENAIFLILVGSIATIQQGAKS</sequence>
<gene>
    <name evidence="1" type="ORF">LSALG_LOCUS7024</name>
</gene>
<dbReference type="PANTHER" id="PTHR35689">
    <property type="entry name" value="EARLY ENDOSOME ANTIGEN"/>
    <property type="match status" value="1"/>
</dbReference>
<reference evidence="1" key="1">
    <citation type="submission" date="2023-04" db="EMBL/GenBank/DDBJ databases">
        <authorList>
            <person name="Vijverberg K."/>
            <person name="Xiong W."/>
            <person name="Schranz E."/>
        </authorList>
    </citation>
    <scope>NUCLEOTIDE SEQUENCE</scope>
</reference>
<evidence type="ECO:0000313" key="2">
    <source>
        <dbReference type="Proteomes" id="UP001177003"/>
    </source>
</evidence>
<dbReference type="Proteomes" id="UP001177003">
    <property type="component" value="Chromosome 1"/>
</dbReference>
<dbReference type="AlphaFoldDB" id="A0AA35VD38"/>
<dbReference type="EMBL" id="OX465077">
    <property type="protein sequence ID" value="CAI9266469.1"/>
    <property type="molecule type" value="Genomic_DNA"/>
</dbReference>
<name>A0AA35VD38_LACSI</name>
<keyword evidence="2" id="KW-1185">Reference proteome</keyword>
<accession>A0AA35VD38</accession>
<dbReference type="PANTHER" id="PTHR35689:SF1">
    <property type="entry name" value="EARLY ENDOSOME ANTIGEN"/>
    <property type="match status" value="1"/>
</dbReference>
<organism evidence="1 2">
    <name type="scientific">Lactuca saligna</name>
    <name type="common">Willowleaf lettuce</name>
    <dbReference type="NCBI Taxonomy" id="75948"/>
    <lineage>
        <taxon>Eukaryota</taxon>
        <taxon>Viridiplantae</taxon>
        <taxon>Streptophyta</taxon>
        <taxon>Embryophyta</taxon>
        <taxon>Tracheophyta</taxon>
        <taxon>Spermatophyta</taxon>
        <taxon>Magnoliopsida</taxon>
        <taxon>eudicotyledons</taxon>
        <taxon>Gunneridae</taxon>
        <taxon>Pentapetalae</taxon>
        <taxon>asterids</taxon>
        <taxon>campanulids</taxon>
        <taxon>Asterales</taxon>
        <taxon>Asteraceae</taxon>
        <taxon>Cichorioideae</taxon>
        <taxon>Cichorieae</taxon>
        <taxon>Lactucinae</taxon>
        <taxon>Lactuca</taxon>
    </lineage>
</organism>